<evidence type="ECO:0000256" key="4">
    <source>
        <dbReference type="ARBA" id="ARBA00022679"/>
    </source>
</evidence>
<sequence>MPQANGDFPKPGELLRQIHDPEDLKGLTPEQLPVLAKEIREYLVASVSRTGGHLGPNLGVVELTIALHRVFDSPEDALVFDTGHQAYVHKLLTGRQDFSKLRQKDGLSGYPSRAESSHDIVENSHASTALSWAYGIASAQRLDKNQNHVVAVIGDGALTGGMAWEALNNIATGDAQKLVIVVNDNGRSYAPTIGGLSNHLNMLRTDPRYEKTLSHVKQALMSAGRPGEAAYETLRSFKRGLKDFLAPQVMFEDLGLKYLGPIDGHNLEQLELTLKQARDFEAPVIVHVRTEKGRGFTPAEQDAADRFHAVGAIHPETGLPVAPSRFGWTSVFAEEMLTLARKNKRLVGVTAAMMAPVGLGPMAKEFPKRVFDVGIAEAHAATMCAGLAFRGYHPVFAVYATFLNRAFDQVLMDIALHQAPVTIVLDRAGATGDDGASHNGMWDLAMLRMIPGIKLAVPRDATTLRKALQKATSDDEGLTVIRYPKGAVPEDYSVIERGSDDVNSSFSLISFAHEDVKSEEDRAQNARIALVALGPLVKIAREAAMQLSEEGNVVEVIDPEWIYPIASDLVAYLGNFDHVITLEDGLLEGGYGSALRDSLSTNLDQKSMPSLSNLGIGSRFWQQQSRDDLWQASNLSVEKVIELVHQGLKS</sequence>
<dbReference type="EC" id="2.2.1.7" evidence="10"/>
<dbReference type="Gene3D" id="3.40.50.920">
    <property type="match status" value="1"/>
</dbReference>
<dbReference type="NCBIfam" id="TIGR00204">
    <property type="entry name" value="dxs"/>
    <property type="match status" value="1"/>
</dbReference>
<dbReference type="RefSeq" id="WP_073709857.1">
    <property type="nucleotide sequence ID" value="NZ_MQSV01000007.1"/>
</dbReference>
<feature type="binding site" evidence="10">
    <location>
        <begin position="124"/>
        <end position="126"/>
    </location>
    <ligand>
        <name>thiamine diphosphate</name>
        <dbReference type="ChEBI" id="CHEBI:58937"/>
    </ligand>
</feature>
<keyword evidence="6 10" id="KW-0460">Magnesium</keyword>
<comment type="catalytic activity">
    <reaction evidence="10">
        <text>D-glyceraldehyde 3-phosphate + pyruvate + H(+) = 1-deoxy-D-xylulose 5-phosphate + CO2</text>
        <dbReference type="Rhea" id="RHEA:12605"/>
        <dbReference type="ChEBI" id="CHEBI:15361"/>
        <dbReference type="ChEBI" id="CHEBI:15378"/>
        <dbReference type="ChEBI" id="CHEBI:16526"/>
        <dbReference type="ChEBI" id="CHEBI:57792"/>
        <dbReference type="ChEBI" id="CHEBI:59776"/>
        <dbReference type="EC" id="2.2.1.7"/>
    </reaction>
</comment>
<evidence type="ECO:0000256" key="6">
    <source>
        <dbReference type="ARBA" id="ARBA00022842"/>
    </source>
</evidence>
<dbReference type="GO" id="GO:0008661">
    <property type="term" value="F:1-deoxy-D-xylulose-5-phosphate synthase activity"/>
    <property type="evidence" value="ECO:0007669"/>
    <property type="project" value="UniProtKB-UniRule"/>
</dbReference>
<dbReference type="Pfam" id="PF02780">
    <property type="entry name" value="Transketolase_C"/>
    <property type="match status" value="1"/>
</dbReference>
<keyword evidence="5 10" id="KW-0479">Metal-binding</keyword>
<feature type="binding site" evidence="10">
    <location>
        <position position="377"/>
    </location>
    <ligand>
        <name>thiamine diphosphate</name>
        <dbReference type="ChEBI" id="CHEBI:58937"/>
    </ligand>
</feature>
<evidence type="ECO:0000256" key="1">
    <source>
        <dbReference type="ARBA" id="ARBA00004980"/>
    </source>
</evidence>
<dbReference type="SUPFAM" id="SSF52922">
    <property type="entry name" value="TK C-terminal domain-like"/>
    <property type="match status" value="1"/>
</dbReference>
<dbReference type="InterPro" id="IPR029061">
    <property type="entry name" value="THDP-binding"/>
</dbReference>
<comment type="caution">
    <text evidence="12">The sequence shown here is derived from an EMBL/GenBank/DDBJ whole genome shotgun (WGS) entry which is preliminary data.</text>
</comment>
<evidence type="ECO:0000256" key="5">
    <source>
        <dbReference type="ARBA" id="ARBA00022723"/>
    </source>
</evidence>
<dbReference type="Gene3D" id="3.40.50.970">
    <property type="match status" value="2"/>
</dbReference>
<keyword evidence="9 10" id="KW-0414">Isoprene biosynthesis</keyword>
<evidence type="ECO:0000256" key="2">
    <source>
        <dbReference type="ARBA" id="ARBA00011081"/>
    </source>
</evidence>
<dbReference type="GO" id="GO:0030976">
    <property type="term" value="F:thiamine pyrophosphate binding"/>
    <property type="evidence" value="ECO:0007669"/>
    <property type="project" value="UniProtKB-UniRule"/>
</dbReference>
<dbReference type="GO" id="GO:0000287">
    <property type="term" value="F:magnesium ion binding"/>
    <property type="evidence" value="ECO:0007669"/>
    <property type="project" value="UniProtKB-UniRule"/>
</dbReference>
<protein>
    <recommendedName>
        <fullName evidence="10">1-deoxy-D-xylulose-5-phosphate synthase</fullName>
        <ecNumber evidence="10">2.2.1.7</ecNumber>
    </recommendedName>
    <alternativeName>
        <fullName evidence="10">1-deoxyxylulose-5-phosphate synthase</fullName>
        <shortName evidence="10">DXP synthase</shortName>
        <shortName evidence="10">DXPS</shortName>
    </alternativeName>
</protein>
<feature type="binding site" evidence="10">
    <location>
        <position position="296"/>
    </location>
    <ligand>
        <name>thiamine diphosphate</name>
        <dbReference type="ChEBI" id="CHEBI:58937"/>
    </ligand>
</feature>
<dbReference type="Pfam" id="PF02779">
    <property type="entry name" value="Transket_pyr"/>
    <property type="match status" value="1"/>
</dbReference>
<dbReference type="GO" id="GO:0016114">
    <property type="term" value="P:terpenoid biosynthetic process"/>
    <property type="evidence" value="ECO:0007669"/>
    <property type="project" value="UniProtKB-UniRule"/>
</dbReference>
<dbReference type="UniPathway" id="UPA00064">
    <property type="reaction ID" value="UER00091"/>
</dbReference>
<keyword evidence="4 10" id="KW-0808">Transferase</keyword>
<comment type="pathway">
    <text evidence="1 10">Metabolic intermediate biosynthesis; 1-deoxy-D-xylulose 5-phosphate biosynthesis; 1-deoxy-D-xylulose 5-phosphate from D-glyceraldehyde 3-phosphate and pyruvate: step 1/1.</text>
</comment>
<comment type="cofactor">
    <cofactor evidence="10">
        <name>thiamine diphosphate</name>
        <dbReference type="ChEBI" id="CHEBI:58937"/>
    </cofactor>
    <text evidence="10">Binds 1 thiamine pyrophosphate per subunit.</text>
</comment>
<dbReference type="InterPro" id="IPR033248">
    <property type="entry name" value="Transketolase_C"/>
</dbReference>
<dbReference type="InterPro" id="IPR020826">
    <property type="entry name" value="Transketolase_BS"/>
</dbReference>
<feature type="binding site" evidence="10">
    <location>
        <position position="155"/>
    </location>
    <ligand>
        <name>Mg(2+)</name>
        <dbReference type="ChEBI" id="CHEBI:18420"/>
    </ligand>
</feature>
<accession>A0A1Q5PJC8</accession>
<feature type="binding site" evidence="10">
    <location>
        <position position="185"/>
    </location>
    <ligand>
        <name>thiamine diphosphate</name>
        <dbReference type="ChEBI" id="CHEBI:58937"/>
    </ligand>
</feature>
<dbReference type="Proteomes" id="UP000186785">
    <property type="component" value="Unassembled WGS sequence"/>
</dbReference>
<dbReference type="OrthoDB" id="9803371at2"/>
<comment type="subunit">
    <text evidence="3 10">Homodimer.</text>
</comment>
<feature type="domain" description="Transketolase-like pyrimidine-binding" evidence="11">
    <location>
        <begin position="326"/>
        <end position="490"/>
    </location>
</feature>
<dbReference type="PANTHER" id="PTHR43322">
    <property type="entry name" value="1-D-DEOXYXYLULOSE 5-PHOSPHATE SYNTHASE-RELATED"/>
    <property type="match status" value="1"/>
</dbReference>
<dbReference type="CDD" id="cd07033">
    <property type="entry name" value="TPP_PYR_DXS_TK_like"/>
    <property type="match status" value="1"/>
</dbReference>
<evidence type="ECO:0000313" key="12">
    <source>
        <dbReference type="EMBL" id="OKL45990.1"/>
    </source>
</evidence>
<dbReference type="HAMAP" id="MF_00315">
    <property type="entry name" value="DXP_synth"/>
    <property type="match status" value="1"/>
</dbReference>
<reference evidence="12 13" key="1">
    <citation type="submission" date="2016-11" db="EMBL/GenBank/DDBJ databases">
        <title>Actinomyces gypaetusis sp. nov. isolated from the vulture Gypaetus barbatus in Qinghai Tibet Plateau China.</title>
        <authorList>
            <person name="Meng X."/>
        </authorList>
    </citation>
    <scope>NUCLEOTIDE SEQUENCE [LARGE SCALE GENOMIC DNA]</scope>
    <source>
        <strain evidence="12 13">VUL4_2</strain>
    </source>
</reference>
<evidence type="ECO:0000256" key="7">
    <source>
        <dbReference type="ARBA" id="ARBA00022977"/>
    </source>
</evidence>
<gene>
    <name evidence="10" type="primary">dxs</name>
    <name evidence="12" type="ORF">BSR29_08400</name>
</gene>
<evidence type="ECO:0000256" key="10">
    <source>
        <dbReference type="HAMAP-Rule" id="MF_00315"/>
    </source>
</evidence>
<dbReference type="GO" id="GO:0005829">
    <property type="term" value="C:cytosol"/>
    <property type="evidence" value="ECO:0007669"/>
    <property type="project" value="TreeGrafter"/>
</dbReference>
<keyword evidence="8 10" id="KW-0786">Thiamine pyrophosphate</keyword>
<dbReference type="PROSITE" id="PS00802">
    <property type="entry name" value="TRANSKETOLASE_2"/>
    <property type="match status" value="1"/>
</dbReference>
<comment type="function">
    <text evidence="10">Catalyzes the acyloin condensation reaction between C atoms 2 and 3 of pyruvate and glyceraldehyde 3-phosphate to yield 1-deoxy-D-xylulose-5-phosphate (DXP).</text>
</comment>
<comment type="similarity">
    <text evidence="2 10">Belongs to the transketolase family. DXPS subfamily.</text>
</comment>
<dbReference type="NCBIfam" id="NF003933">
    <property type="entry name" value="PRK05444.2-2"/>
    <property type="match status" value="1"/>
</dbReference>
<dbReference type="STRING" id="1921764.BSR28_04425"/>
<dbReference type="SMART" id="SM00861">
    <property type="entry name" value="Transket_pyr"/>
    <property type="match status" value="1"/>
</dbReference>
<dbReference type="InterPro" id="IPR005477">
    <property type="entry name" value="Dxylulose-5-P_synthase"/>
</dbReference>
<dbReference type="GO" id="GO:0009228">
    <property type="term" value="P:thiamine biosynthetic process"/>
    <property type="evidence" value="ECO:0007669"/>
    <property type="project" value="UniProtKB-UniRule"/>
</dbReference>
<comment type="cofactor">
    <cofactor evidence="10">
        <name>Mg(2+)</name>
        <dbReference type="ChEBI" id="CHEBI:18420"/>
    </cofactor>
    <text evidence="10">Binds 1 Mg(2+) ion per subunit.</text>
</comment>
<evidence type="ECO:0000313" key="13">
    <source>
        <dbReference type="Proteomes" id="UP000186785"/>
    </source>
</evidence>
<evidence type="ECO:0000256" key="9">
    <source>
        <dbReference type="ARBA" id="ARBA00023229"/>
    </source>
</evidence>
<dbReference type="GO" id="GO:0019288">
    <property type="term" value="P:isopentenyl diphosphate biosynthetic process, methylerythritol 4-phosphate pathway"/>
    <property type="evidence" value="ECO:0007669"/>
    <property type="project" value="TreeGrafter"/>
</dbReference>
<feature type="binding site" evidence="10">
    <location>
        <position position="84"/>
    </location>
    <ligand>
        <name>thiamine diphosphate</name>
        <dbReference type="ChEBI" id="CHEBI:58937"/>
    </ligand>
</feature>
<dbReference type="CDD" id="cd02007">
    <property type="entry name" value="TPP_DXS"/>
    <property type="match status" value="1"/>
</dbReference>
<keyword evidence="13" id="KW-1185">Reference proteome</keyword>
<evidence type="ECO:0000256" key="3">
    <source>
        <dbReference type="ARBA" id="ARBA00011738"/>
    </source>
</evidence>
<dbReference type="EMBL" id="MQSV01000007">
    <property type="protein sequence ID" value="OKL45990.1"/>
    <property type="molecule type" value="Genomic_DNA"/>
</dbReference>
<dbReference type="Pfam" id="PF13292">
    <property type="entry name" value="DXP_synthase_N"/>
    <property type="match status" value="1"/>
</dbReference>
<organism evidence="12 13">
    <name type="scientific">Boudabousia liubingyangii</name>
    <dbReference type="NCBI Taxonomy" id="1921764"/>
    <lineage>
        <taxon>Bacteria</taxon>
        <taxon>Bacillati</taxon>
        <taxon>Actinomycetota</taxon>
        <taxon>Actinomycetes</taxon>
        <taxon>Actinomycetales</taxon>
        <taxon>Actinomycetaceae</taxon>
        <taxon>Boudabousia</taxon>
    </lineage>
</organism>
<dbReference type="InterPro" id="IPR009014">
    <property type="entry name" value="Transketo_C/PFOR_II"/>
</dbReference>
<dbReference type="InterPro" id="IPR005475">
    <property type="entry name" value="Transketolase-like_Pyr-bd"/>
</dbReference>
<dbReference type="SUPFAM" id="SSF52518">
    <property type="entry name" value="Thiamin diphosphate-binding fold (THDP-binding)"/>
    <property type="match status" value="2"/>
</dbReference>
<proteinExistence type="inferred from homology"/>
<keyword evidence="7 10" id="KW-0784">Thiamine biosynthesis</keyword>
<evidence type="ECO:0000259" key="11">
    <source>
        <dbReference type="SMART" id="SM00861"/>
    </source>
</evidence>
<name>A0A1Q5PJC8_9ACTO</name>
<dbReference type="PANTHER" id="PTHR43322:SF5">
    <property type="entry name" value="1-DEOXY-D-XYLULOSE-5-PHOSPHATE SYNTHASE, CHLOROPLASTIC"/>
    <property type="match status" value="1"/>
</dbReference>
<feature type="binding site" evidence="10">
    <location>
        <begin position="156"/>
        <end position="157"/>
    </location>
    <ligand>
        <name>thiamine diphosphate</name>
        <dbReference type="ChEBI" id="CHEBI:58937"/>
    </ligand>
</feature>
<evidence type="ECO:0000256" key="8">
    <source>
        <dbReference type="ARBA" id="ARBA00023052"/>
    </source>
</evidence>
<feature type="binding site" evidence="10">
    <location>
        <position position="185"/>
    </location>
    <ligand>
        <name>Mg(2+)</name>
        <dbReference type="ChEBI" id="CHEBI:18420"/>
    </ligand>
</feature>
<dbReference type="AlphaFoldDB" id="A0A1Q5PJC8"/>